<dbReference type="EMBL" id="WJXA01000001">
    <property type="protein sequence ID" value="KAF7154225.1"/>
    <property type="molecule type" value="Genomic_DNA"/>
</dbReference>
<proteinExistence type="predicted"/>
<accession>A0A834LW81</accession>
<comment type="caution">
    <text evidence="1">The sequence shown here is derived from an EMBL/GenBank/DDBJ whole genome shotgun (WGS) entry which is preliminary data.</text>
</comment>
<gene>
    <name evidence="1" type="ORF">RHSIM_Rhsim01G0022300</name>
</gene>
<evidence type="ECO:0000313" key="1">
    <source>
        <dbReference type="EMBL" id="KAF7154225.1"/>
    </source>
</evidence>
<protein>
    <submittedName>
        <fullName evidence="1">Uncharacterized protein</fullName>
    </submittedName>
</protein>
<dbReference type="OrthoDB" id="1739635at2759"/>
<sequence length="206" mass="23409">MSKTLSDYMMYLLIMHPSLLPNVGSLRDLEDDFEWPTRLLGDARDVKAACRHLLSEEEDGSMVVRLWRMEKPKRWEIIELIGGRPRATSLRDDAESGNGVVTSKPSWIPQSCRYLLNFDDDDERVSELSFVVVSGSEFCVKIFVFDSWGERDGDGEKNIRRSMASGSSISSPSLRCQTYQQAVVVFAVAAFVETFFDIDKKSCWNS</sequence>
<reference evidence="1" key="1">
    <citation type="submission" date="2019-11" db="EMBL/GenBank/DDBJ databases">
        <authorList>
            <person name="Liu Y."/>
            <person name="Hou J."/>
            <person name="Li T.-Q."/>
            <person name="Guan C.-H."/>
            <person name="Wu X."/>
            <person name="Wu H.-Z."/>
            <person name="Ling F."/>
            <person name="Zhang R."/>
            <person name="Shi X.-G."/>
            <person name="Ren J.-P."/>
            <person name="Chen E.-F."/>
            <person name="Sun J.-M."/>
        </authorList>
    </citation>
    <scope>NUCLEOTIDE SEQUENCE</scope>
    <source>
        <strain evidence="1">Adult_tree_wgs_1</strain>
        <tissue evidence="1">Leaves</tissue>
    </source>
</reference>
<dbReference type="Proteomes" id="UP000626092">
    <property type="component" value="Unassembled WGS sequence"/>
</dbReference>
<evidence type="ECO:0000313" key="2">
    <source>
        <dbReference type="Proteomes" id="UP000626092"/>
    </source>
</evidence>
<dbReference type="AlphaFoldDB" id="A0A834LW81"/>
<name>A0A834LW81_RHOSS</name>
<organism evidence="1 2">
    <name type="scientific">Rhododendron simsii</name>
    <name type="common">Sims's rhododendron</name>
    <dbReference type="NCBI Taxonomy" id="118357"/>
    <lineage>
        <taxon>Eukaryota</taxon>
        <taxon>Viridiplantae</taxon>
        <taxon>Streptophyta</taxon>
        <taxon>Embryophyta</taxon>
        <taxon>Tracheophyta</taxon>
        <taxon>Spermatophyta</taxon>
        <taxon>Magnoliopsida</taxon>
        <taxon>eudicotyledons</taxon>
        <taxon>Gunneridae</taxon>
        <taxon>Pentapetalae</taxon>
        <taxon>asterids</taxon>
        <taxon>Ericales</taxon>
        <taxon>Ericaceae</taxon>
        <taxon>Ericoideae</taxon>
        <taxon>Rhodoreae</taxon>
        <taxon>Rhododendron</taxon>
    </lineage>
</organism>
<keyword evidence="2" id="KW-1185">Reference proteome</keyword>